<dbReference type="Pfam" id="PF12079">
    <property type="entry name" value="DUF3558"/>
    <property type="match status" value="1"/>
</dbReference>
<protein>
    <submittedName>
        <fullName evidence="1">Uncharacterized protein DUF3558</fullName>
    </submittedName>
</protein>
<name>A0A652YIM0_NOCGL</name>
<dbReference type="InterPro" id="IPR024520">
    <property type="entry name" value="DUF3558"/>
</dbReference>
<reference evidence="1" key="1">
    <citation type="submission" date="2019-07" db="EMBL/GenBank/DDBJ databases">
        <title>Genomic Encyclopedia of Type Strains, Phase IV (KMG-IV): sequencing the most valuable type-strain genomes for metagenomic binning, comparative biology and taxonomic classification.</title>
        <authorList>
            <person name="Goeker M."/>
        </authorList>
    </citation>
    <scope>NUCLEOTIDE SEQUENCE</scope>
    <source>
        <strain evidence="1">DSM 44596</strain>
    </source>
</reference>
<gene>
    <name evidence="1" type="ORF">FNL38_10997</name>
</gene>
<organism evidence="1">
    <name type="scientific">Nocardia globerula</name>
    <dbReference type="NCBI Taxonomy" id="1818"/>
    <lineage>
        <taxon>Bacteria</taxon>
        <taxon>Bacillati</taxon>
        <taxon>Actinomycetota</taxon>
        <taxon>Actinomycetes</taxon>
        <taxon>Mycobacteriales</taxon>
        <taxon>Nocardiaceae</taxon>
        <taxon>Nocardia</taxon>
    </lineage>
</organism>
<dbReference type="EMBL" id="VNIQ01000009">
    <property type="protein sequence ID" value="TYQ01083.1"/>
    <property type="molecule type" value="Genomic_DNA"/>
</dbReference>
<accession>A0A652YIM0</accession>
<dbReference type="PROSITE" id="PS51257">
    <property type="entry name" value="PROKAR_LIPOPROTEIN"/>
    <property type="match status" value="1"/>
</dbReference>
<dbReference type="AlphaFoldDB" id="A0A652YIM0"/>
<evidence type="ECO:0000313" key="1">
    <source>
        <dbReference type="EMBL" id="TYQ01083.1"/>
    </source>
</evidence>
<comment type="caution">
    <text evidence="1">The sequence shown here is derived from an EMBL/GenBank/DDBJ whole genome shotgun (WGS) entry which is preliminary data.</text>
</comment>
<sequence length="186" mass="20535">MRIDWPGMKYRDPKLAGLRRIAAAIVMGLFAVGCGSTVEGVPERASGQEGLFNPCTDIPDSVIEEVGLDPSTELIDIDGVEQPGWKMCMWKSTWYFFTIMSTKYTLDDVRSNSDYTKFDESIIADRVGLWFQRESDETIDGCYLAFAASQGSVWLNIEADAGTPHQGSTCGLVESFALQLVSSLPR</sequence>
<proteinExistence type="predicted"/>